<dbReference type="GeneID" id="89969150"/>
<evidence type="ECO:0000256" key="1">
    <source>
        <dbReference type="ARBA" id="ARBA00004141"/>
    </source>
</evidence>
<reference evidence="8 9" key="1">
    <citation type="submission" date="2023-08" db="EMBL/GenBank/DDBJ databases">
        <title>Black Yeasts Isolated from many extreme environments.</title>
        <authorList>
            <person name="Coleine C."/>
            <person name="Stajich J.E."/>
            <person name="Selbmann L."/>
        </authorList>
    </citation>
    <scope>NUCLEOTIDE SEQUENCE [LARGE SCALE GENOMIC DNA]</scope>
    <source>
        <strain evidence="8 9">CCFEE 5792</strain>
    </source>
</reference>
<dbReference type="Gene3D" id="1.20.1250.20">
    <property type="entry name" value="MFS general substrate transporter like domains"/>
    <property type="match status" value="1"/>
</dbReference>
<keyword evidence="9" id="KW-1185">Reference proteome</keyword>
<keyword evidence="3 6" id="KW-0812">Transmembrane</keyword>
<dbReference type="AlphaFoldDB" id="A0AAV9NVE7"/>
<feature type="transmembrane region" description="Helical" evidence="6">
    <location>
        <begin position="422"/>
        <end position="442"/>
    </location>
</feature>
<dbReference type="GO" id="GO:0022857">
    <property type="term" value="F:transmembrane transporter activity"/>
    <property type="evidence" value="ECO:0007669"/>
    <property type="project" value="InterPro"/>
</dbReference>
<organism evidence="8 9">
    <name type="scientific">Exophiala bonariae</name>
    <dbReference type="NCBI Taxonomy" id="1690606"/>
    <lineage>
        <taxon>Eukaryota</taxon>
        <taxon>Fungi</taxon>
        <taxon>Dikarya</taxon>
        <taxon>Ascomycota</taxon>
        <taxon>Pezizomycotina</taxon>
        <taxon>Eurotiomycetes</taxon>
        <taxon>Chaetothyriomycetidae</taxon>
        <taxon>Chaetothyriales</taxon>
        <taxon>Herpotrichiellaceae</taxon>
        <taxon>Exophiala</taxon>
    </lineage>
</organism>
<protein>
    <recommendedName>
        <fullName evidence="7">Major facilitator superfamily (MFS) profile domain-containing protein</fullName>
    </recommendedName>
</protein>
<feature type="transmembrane region" description="Helical" evidence="6">
    <location>
        <begin position="215"/>
        <end position="235"/>
    </location>
</feature>
<dbReference type="PANTHER" id="PTHR43791:SF65">
    <property type="entry name" value="MAJOR FACILITATOR SUPERFAMILY (MFS) PROFILE DOMAIN-CONTAINING PROTEIN-RELATED"/>
    <property type="match status" value="1"/>
</dbReference>
<dbReference type="PROSITE" id="PS50850">
    <property type="entry name" value="MFS"/>
    <property type="match status" value="1"/>
</dbReference>
<dbReference type="SUPFAM" id="SSF103473">
    <property type="entry name" value="MFS general substrate transporter"/>
    <property type="match status" value="1"/>
</dbReference>
<comment type="caution">
    <text evidence="8">The sequence shown here is derived from an EMBL/GenBank/DDBJ whole genome shotgun (WGS) entry which is preliminary data.</text>
</comment>
<evidence type="ECO:0000256" key="2">
    <source>
        <dbReference type="ARBA" id="ARBA00022448"/>
    </source>
</evidence>
<evidence type="ECO:0000313" key="9">
    <source>
        <dbReference type="Proteomes" id="UP001358417"/>
    </source>
</evidence>
<keyword evidence="2" id="KW-0813">Transport</keyword>
<dbReference type="InterPro" id="IPR020846">
    <property type="entry name" value="MFS_dom"/>
</dbReference>
<feature type="transmembrane region" description="Helical" evidence="6">
    <location>
        <begin position="360"/>
        <end position="382"/>
    </location>
</feature>
<proteinExistence type="predicted"/>
<keyword evidence="4 6" id="KW-1133">Transmembrane helix</keyword>
<dbReference type="RefSeq" id="XP_064712416.1">
    <property type="nucleotide sequence ID" value="XM_064844556.1"/>
</dbReference>
<feature type="transmembrane region" description="Helical" evidence="6">
    <location>
        <begin position="247"/>
        <end position="268"/>
    </location>
</feature>
<feature type="domain" description="Major facilitator superfamily (MFS) profile" evidence="7">
    <location>
        <begin position="118"/>
        <end position="535"/>
    </location>
</feature>
<gene>
    <name evidence="8" type="ORF">LTR84_000928</name>
</gene>
<evidence type="ECO:0000259" key="7">
    <source>
        <dbReference type="PROSITE" id="PS50850"/>
    </source>
</evidence>
<feature type="transmembrane region" description="Helical" evidence="6">
    <location>
        <begin position="394"/>
        <end position="416"/>
    </location>
</feature>
<dbReference type="PANTHER" id="PTHR43791">
    <property type="entry name" value="PERMEASE-RELATED"/>
    <property type="match status" value="1"/>
</dbReference>
<feature type="transmembrane region" description="Helical" evidence="6">
    <location>
        <begin position="476"/>
        <end position="497"/>
    </location>
</feature>
<dbReference type="Pfam" id="PF07690">
    <property type="entry name" value="MFS_1"/>
    <property type="match status" value="1"/>
</dbReference>
<dbReference type="InterPro" id="IPR011701">
    <property type="entry name" value="MFS"/>
</dbReference>
<sequence length="535" mass="61454">MATVIARPIQKERGEISVKADGLNSSPSDSKDRVFLDTSTIESLNLGVPSDEKKFWWQRGKGYDPGAIATLPSVFDDPETAKHYQPRADWENLHRFDPSARWTWREEFAIIRKIDWRIMIFACVMFMALELDRANLTQAVTDNFLEDLGMNTNDYNWGNTVFKLSFLCAELPSQLISKWMGPDRWIPTQMVLWSVVASSQFWLSGRSSFLTCRALLALLQGGFIPDMILYLSYFYKHGELSLRLGFWWTAMSIADIIASFLGAGLLDLRGHLGYAGWRWLFLIEGLITLVLGLVAFILMPPSPTQTANWARGKKGWFTEREEIIMVNRIIREDPSKSSMHNRQPITPKLLWQSLSDYDLWPLYLIGLTFQVPMTTPTQYLTLTLKGLGFGTIKTNLLVVPSTVGHIITMLTVTYLSEISGQLWVWGLFAQLWALPFLSYIYAVNINSIPNRVELQKLKFGPQQDNDRPRYRRGNRVLVSICTVNIGIYIFAKAYYIIRNKRRAKIWDAMTEEQRAEYLATTTDEGNKRLDFRFAS</sequence>
<dbReference type="EMBL" id="JAVRRD010000001">
    <property type="protein sequence ID" value="KAK5065092.1"/>
    <property type="molecule type" value="Genomic_DNA"/>
</dbReference>
<evidence type="ECO:0000256" key="6">
    <source>
        <dbReference type="SAM" id="Phobius"/>
    </source>
</evidence>
<dbReference type="Proteomes" id="UP001358417">
    <property type="component" value="Unassembled WGS sequence"/>
</dbReference>
<comment type="subcellular location">
    <subcellularLocation>
        <location evidence="1">Membrane</location>
        <topology evidence="1">Multi-pass membrane protein</topology>
    </subcellularLocation>
</comment>
<dbReference type="GO" id="GO:0016020">
    <property type="term" value="C:membrane"/>
    <property type="evidence" value="ECO:0007669"/>
    <property type="project" value="UniProtKB-SubCell"/>
</dbReference>
<feature type="transmembrane region" description="Helical" evidence="6">
    <location>
        <begin position="280"/>
        <end position="299"/>
    </location>
</feature>
<dbReference type="FunFam" id="1.20.1250.20:FF:000106">
    <property type="entry name" value="MFS transporter, putative"/>
    <property type="match status" value="1"/>
</dbReference>
<evidence type="ECO:0000256" key="4">
    <source>
        <dbReference type="ARBA" id="ARBA00022989"/>
    </source>
</evidence>
<evidence type="ECO:0000313" key="8">
    <source>
        <dbReference type="EMBL" id="KAK5065092.1"/>
    </source>
</evidence>
<evidence type="ECO:0000256" key="3">
    <source>
        <dbReference type="ARBA" id="ARBA00022692"/>
    </source>
</evidence>
<accession>A0AAV9NVE7</accession>
<name>A0AAV9NVE7_9EURO</name>
<keyword evidence="5 6" id="KW-0472">Membrane</keyword>
<dbReference type="InterPro" id="IPR036259">
    <property type="entry name" value="MFS_trans_sf"/>
</dbReference>
<evidence type="ECO:0000256" key="5">
    <source>
        <dbReference type="ARBA" id="ARBA00023136"/>
    </source>
</evidence>